<dbReference type="GeneID" id="59328463"/>
<accession>A0A8H6CGN9</accession>
<reference evidence="2 3" key="1">
    <citation type="journal article" date="2020" name="Genomics">
        <title>Complete, high-quality genomes from long-read metagenomic sequencing of two wolf lichen thalli reveals enigmatic genome architecture.</title>
        <authorList>
            <person name="McKenzie S.K."/>
            <person name="Walston R.F."/>
            <person name="Allen J.L."/>
        </authorList>
    </citation>
    <scope>NUCLEOTIDE SEQUENCE [LARGE SCALE GENOMIC DNA]</scope>
    <source>
        <strain evidence="2">WasteWater1</strain>
    </source>
</reference>
<dbReference type="InterPro" id="IPR055222">
    <property type="entry name" value="PRISE-like_Rossmann-fold"/>
</dbReference>
<dbReference type="SUPFAM" id="SSF51735">
    <property type="entry name" value="NAD(P)-binding Rossmann-fold domains"/>
    <property type="match status" value="1"/>
</dbReference>
<dbReference type="EMBL" id="JACCJB010000010">
    <property type="protein sequence ID" value="KAF6223202.1"/>
    <property type="molecule type" value="Genomic_DNA"/>
</dbReference>
<sequence length="390" mass="43508">MGNDGYTALVFGASGISGWAIMRQCLGHTSSDSSNTFSRVIGLTNRPLSKEASLLNAENKTWELHSGIDLEEDVDAVAEKLKVIQDINQVTHVYFTSYTAHGSDYHTLKRANVAILSNALRAVEKTCPSLVFWTLQTGGKAYGVEFLDKGIKYEPPLKESAPRIPEPWASNVFYYAQYDTMKRLSEDKKWTFCEIRPDAIIGFVPQNNAMNLAHAIGLWLAMVRSLEGTGTEVVFPGDEKAFKALHTDTSQDVLAQFHIHASLHPEAVSRKAFNIADGEVVTWEQVWPSICHWFGLKGVGPDPSKKTGAEWVQDRKGQWGKWVKENGLKAGALEATSWDFMSAIMGAITFDRQYDLSACREVGFQEKMETVEGYTRAFERMRVAKIIPSE</sequence>
<dbReference type="PANTHER" id="PTHR32487">
    <property type="entry name" value="3-OXO-DELTA(4,5)-STEROID 5-BETA-REDUCTASE"/>
    <property type="match status" value="1"/>
</dbReference>
<dbReference type="PANTHER" id="PTHR32487:SF8">
    <property type="entry name" value="NAD-DEPENDENT EPIMERASE_DEHYDRATASE DOMAIN-CONTAINING PROTEIN"/>
    <property type="match status" value="1"/>
</dbReference>
<dbReference type="Proteomes" id="UP000593566">
    <property type="component" value="Unassembled WGS sequence"/>
</dbReference>
<proteinExistence type="predicted"/>
<gene>
    <name evidence="2" type="ORF">HO133_000044</name>
</gene>
<name>A0A8H6CGN9_9LECA</name>
<feature type="domain" description="PRISE-like Rossmann-fold" evidence="1">
    <location>
        <begin position="8"/>
        <end position="388"/>
    </location>
</feature>
<organism evidence="2 3">
    <name type="scientific">Letharia lupina</name>
    <dbReference type="NCBI Taxonomy" id="560253"/>
    <lineage>
        <taxon>Eukaryota</taxon>
        <taxon>Fungi</taxon>
        <taxon>Dikarya</taxon>
        <taxon>Ascomycota</taxon>
        <taxon>Pezizomycotina</taxon>
        <taxon>Lecanoromycetes</taxon>
        <taxon>OSLEUM clade</taxon>
        <taxon>Lecanoromycetidae</taxon>
        <taxon>Lecanorales</taxon>
        <taxon>Lecanorineae</taxon>
        <taxon>Parmeliaceae</taxon>
        <taxon>Letharia</taxon>
    </lineage>
</organism>
<dbReference type="InterPro" id="IPR036291">
    <property type="entry name" value="NAD(P)-bd_dom_sf"/>
</dbReference>
<dbReference type="Gene3D" id="3.40.50.720">
    <property type="entry name" value="NAD(P)-binding Rossmann-like Domain"/>
    <property type="match status" value="1"/>
</dbReference>
<dbReference type="CDD" id="cd08948">
    <property type="entry name" value="5beta-POR_like_SDR_a"/>
    <property type="match status" value="1"/>
</dbReference>
<dbReference type="RefSeq" id="XP_037152419.1">
    <property type="nucleotide sequence ID" value="XM_037290984.1"/>
</dbReference>
<keyword evidence="3" id="KW-1185">Reference proteome</keyword>
<comment type="caution">
    <text evidence="2">The sequence shown here is derived from an EMBL/GenBank/DDBJ whole genome shotgun (WGS) entry which is preliminary data.</text>
</comment>
<dbReference type="Pfam" id="PF22917">
    <property type="entry name" value="PRISE"/>
    <property type="match status" value="1"/>
</dbReference>
<evidence type="ECO:0000259" key="1">
    <source>
        <dbReference type="Pfam" id="PF22917"/>
    </source>
</evidence>
<protein>
    <recommendedName>
        <fullName evidence="1">PRISE-like Rossmann-fold domain-containing protein</fullName>
    </recommendedName>
</protein>
<dbReference type="AlphaFoldDB" id="A0A8H6CGN9"/>
<evidence type="ECO:0000313" key="2">
    <source>
        <dbReference type="EMBL" id="KAF6223202.1"/>
    </source>
</evidence>
<evidence type="ECO:0000313" key="3">
    <source>
        <dbReference type="Proteomes" id="UP000593566"/>
    </source>
</evidence>